<evidence type="ECO:0000256" key="1">
    <source>
        <dbReference type="ARBA" id="ARBA00004370"/>
    </source>
</evidence>
<dbReference type="PANTHER" id="PTHR30627">
    <property type="entry name" value="PEPTIDOGLYCAN D,D-TRANSPEPTIDASE"/>
    <property type="match status" value="1"/>
</dbReference>
<reference evidence="11 12" key="1">
    <citation type="journal article" date="2022" name="Int. J. Syst. Evol. Microbiol.">
        <title>Neobacillus kokaensis sp. nov., isolated from soil.</title>
        <authorList>
            <person name="Yuki K."/>
            <person name="Matsubara H."/>
            <person name="Yamaguchi S."/>
        </authorList>
    </citation>
    <scope>NUCLEOTIDE SEQUENCE [LARGE SCALE GENOMIC DNA]</scope>
    <source>
        <strain evidence="11 12">LOB 377</strain>
    </source>
</reference>
<keyword evidence="7" id="KW-0732">Signal</keyword>
<evidence type="ECO:0000256" key="5">
    <source>
        <dbReference type="ARBA" id="ARBA00023136"/>
    </source>
</evidence>
<comment type="similarity">
    <text evidence="3">Belongs to the transpeptidase family.</text>
</comment>
<feature type="domain" description="Penicillin-binding protein dimerisation" evidence="9">
    <location>
        <begin position="154"/>
        <end position="315"/>
    </location>
</feature>
<dbReference type="PANTHER" id="PTHR30627:SF25">
    <property type="entry name" value="PENICILLIN-BINDING PROTEIN 3"/>
    <property type="match status" value="1"/>
</dbReference>
<dbReference type="Proteomes" id="UP000637074">
    <property type="component" value="Unassembled WGS sequence"/>
</dbReference>
<dbReference type="RefSeq" id="WP_191272877.1">
    <property type="nucleotide sequence ID" value="NZ_BNDS01000008.1"/>
</dbReference>
<dbReference type="Gene3D" id="3.10.450.100">
    <property type="entry name" value="NTF2-like, domain 1"/>
    <property type="match status" value="1"/>
</dbReference>
<comment type="catalytic activity">
    <reaction evidence="6">
        <text>Preferential cleavage: (Ac)2-L-Lys-D-Ala-|-D-Ala. Also transpeptidation of peptidyl-alanyl moieties that are N-acyl substituents of D-alanine.</text>
        <dbReference type="EC" id="3.4.16.4"/>
    </reaction>
</comment>
<comment type="subcellular location">
    <subcellularLocation>
        <location evidence="1">Membrane</location>
    </subcellularLocation>
</comment>
<dbReference type="SUPFAM" id="SSF56601">
    <property type="entry name" value="beta-lactamase/transpeptidase-like"/>
    <property type="match status" value="1"/>
</dbReference>
<comment type="pathway">
    <text evidence="2">Cell wall biogenesis; peptidoglycan biosynthesis.</text>
</comment>
<dbReference type="Pfam" id="PF05223">
    <property type="entry name" value="MecA_N"/>
    <property type="match status" value="1"/>
</dbReference>
<dbReference type="InterPro" id="IPR007887">
    <property type="entry name" value="MecA_N"/>
</dbReference>
<dbReference type="SUPFAM" id="SSF56519">
    <property type="entry name" value="Penicillin binding protein dimerisation domain"/>
    <property type="match status" value="1"/>
</dbReference>
<feature type="domain" description="Penicillin-binding protein transpeptidase" evidence="8">
    <location>
        <begin position="351"/>
        <end position="659"/>
    </location>
</feature>
<keyword evidence="5" id="KW-0472">Membrane</keyword>
<dbReference type="InterPro" id="IPR032710">
    <property type="entry name" value="NTF2-like_dom_sf"/>
</dbReference>
<dbReference type="Pfam" id="PF03717">
    <property type="entry name" value="PBP_dimer"/>
    <property type="match status" value="1"/>
</dbReference>
<dbReference type="InterPro" id="IPR050515">
    <property type="entry name" value="Beta-lactam/transpept"/>
</dbReference>
<dbReference type="EC" id="3.4.16.4" evidence="4"/>
<evidence type="ECO:0000313" key="12">
    <source>
        <dbReference type="Proteomes" id="UP000637074"/>
    </source>
</evidence>
<dbReference type="InterPro" id="IPR012338">
    <property type="entry name" value="Beta-lactam/transpept-like"/>
</dbReference>
<evidence type="ECO:0000256" key="7">
    <source>
        <dbReference type="SAM" id="SignalP"/>
    </source>
</evidence>
<feature type="domain" description="NTF2-like N-terminal transpeptidase" evidence="10">
    <location>
        <begin position="25"/>
        <end position="147"/>
    </location>
</feature>
<sequence length="664" mass="73212">MRKLFGVLLVALLVLVFAGCSKEPQPQDRFNEYINLWNKQKFDKMYDYLSNSAKKKISQEEFASRYKKIYDDLEISDLEIQFKKPKEDKQGENEKAHYSFTANMNSVAGPISFTYKANLKKEEKDNKKNWYVDWNTGFIFPQIKEGDKISLNTIKPKRGEILDRFGNSLAANGQVYEVGVVAGKLDSSVIDPLSKLLKMSLEQINKTLDASWVQEGMFVPLKKVSMEDKERVAQLVALEPVQTRKVEARVYPYGKAAAQLIGYVGPMTAEKLEKLKDKGYTANDVIGVRGLEQVFDEQLKGTTGVKISIKKADGTEELLAEKPVADGKDIKLTIDADLQATIFDEMGKEAGTAAAMNPVTGETLALVSSPSFDPNQATLGFSTDEWKALQDNKKKPLLTRFSQVFAPGSVMKPITAAVGLESGAIKPDEGVKIEGKQWQKDKSWGGYYVTRVHVGSPINLEKAFVYSDNIYFAQAALKMGKDDFSAGLKKFGFESELDYAYPLATSKIGGLANDIALADSGYGQGQIQMSIVHLLAAYTPFVNSGNMIKPVLLADDKHGQVMQEGVVSSDHAALISADLRKVVSDPSGTARAAEIKGYPLAGKTGTAEIKQKQGETGTELGWFIGYNVEKPDLMIAMMVENVQKPRGGSSIPVKKVKNIYTKWK</sequence>
<dbReference type="SUPFAM" id="SSF54427">
    <property type="entry name" value="NTF2-like"/>
    <property type="match status" value="1"/>
</dbReference>
<dbReference type="InterPro" id="IPR036138">
    <property type="entry name" value="PBP_dimer_sf"/>
</dbReference>
<evidence type="ECO:0000256" key="6">
    <source>
        <dbReference type="ARBA" id="ARBA00034000"/>
    </source>
</evidence>
<dbReference type="Gene3D" id="3.30.1390.30">
    <property type="entry name" value="Penicillin-binding protein 2a, domain 3"/>
    <property type="match status" value="1"/>
</dbReference>
<evidence type="ECO:0000256" key="3">
    <source>
        <dbReference type="ARBA" id="ARBA00007171"/>
    </source>
</evidence>
<organism evidence="11 12">
    <name type="scientific">Neobacillus kokaensis</name>
    <dbReference type="NCBI Taxonomy" id="2759023"/>
    <lineage>
        <taxon>Bacteria</taxon>
        <taxon>Bacillati</taxon>
        <taxon>Bacillota</taxon>
        <taxon>Bacilli</taxon>
        <taxon>Bacillales</taxon>
        <taxon>Bacillaceae</taxon>
        <taxon>Neobacillus</taxon>
    </lineage>
</organism>
<evidence type="ECO:0000256" key="2">
    <source>
        <dbReference type="ARBA" id="ARBA00004752"/>
    </source>
</evidence>
<feature type="chain" id="PRO_5045591002" description="serine-type D-Ala-D-Ala carboxypeptidase" evidence="7">
    <location>
        <begin position="19"/>
        <end position="664"/>
    </location>
</feature>
<dbReference type="Pfam" id="PF00905">
    <property type="entry name" value="Transpeptidase"/>
    <property type="match status" value="1"/>
</dbReference>
<gene>
    <name evidence="11" type="primary">pbp3</name>
    <name evidence="11" type="ORF">AM1BK_22930</name>
</gene>
<comment type="caution">
    <text evidence="11">The sequence shown here is derived from an EMBL/GenBank/DDBJ whole genome shotgun (WGS) entry which is preliminary data.</text>
</comment>
<dbReference type="Gene3D" id="3.90.1310.10">
    <property type="entry name" value="Penicillin-binding protein 2a (Domain 2)"/>
    <property type="match status" value="1"/>
</dbReference>
<dbReference type="InterPro" id="IPR001460">
    <property type="entry name" value="PCN-bd_Tpept"/>
</dbReference>
<name>A0ABQ3N1E8_9BACI</name>
<protein>
    <recommendedName>
        <fullName evidence="4">serine-type D-Ala-D-Ala carboxypeptidase</fullName>
        <ecNumber evidence="4">3.4.16.4</ecNumber>
    </recommendedName>
</protein>
<evidence type="ECO:0000256" key="4">
    <source>
        <dbReference type="ARBA" id="ARBA00012448"/>
    </source>
</evidence>
<evidence type="ECO:0000259" key="8">
    <source>
        <dbReference type="Pfam" id="PF00905"/>
    </source>
</evidence>
<dbReference type="InterPro" id="IPR005311">
    <property type="entry name" value="PBP_dimer"/>
</dbReference>
<keyword evidence="12" id="KW-1185">Reference proteome</keyword>
<dbReference type="EMBL" id="BNDS01000008">
    <property type="protein sequence ID" value="GHH98750.1"/>
    <property type="molecule type" value="Genomic_DNA"/>
</dbReference>
<evidence type="ECO:0000259" key="9">
    <source>
        <dbReference type="Pfam" id="PF03717"/>
    </source>
</evidence>
<feature type="signal peptide" evidence="7">
    <location>
        <begin position="1"/>
        <end position="18"/>
    </location>
</feature>
<evidence type="ECO:0000313" key="11">
    <source>
        <dbReference type="EMBL" id="GHH98750.1"/>
    </source>
</evidence>
<dbReference type="PROSITE" id="PS51257">
    <property type="entry name" value="PROKAR_LIPOPROTEIN"/>
    <property type="match status" value="1"/>
</dbReference>
<proteinExistence type="inferred from homology"/>
<dbReference type="Gene3D" id="3.40.710.10">
    <property type="entry name" value="DD-peptidase/beta-lactamase superfamily"/>
    <property type="match status" value="1"/>
</dbReference>
<evidence type="ECO:0000259" key="10">
    <source>
        <dbReference type="Pfam" id="PF05223"/>
    </source>
</evidence>
<accession>A0ABQ3N1E8</accession>